<feature type="region of interest" description="Disordered" evidence="1">
    <location>
        <begin position="1"/>
        <end position="106"/>
    </location>
</feature>
<dbReference type="EMBL" id="NJES01000087">
    <property type="protein sequence ID" value="PHH78235.1"/>
    <property type="molecule type" value="Genomic_DNA"/>
</dbReference>
<accession>A0A2C5Z8P4</accession>
<evidence type="ECO:0000313" key="2">
    <source>
        <dbReference type="EMBL" id="PHH78235.1"/>
    </source>
</evidence>
<feature type="compositionally biased region" description="Acidic residues" evidence="1">
    <location>
        <begin position="80"/>
        <end position="89"/>
    </location>
</feature>
<comment type="caution">
    <text evidence="2">The sequence shown here is derived from an EMBL/GenBank/DDBJ whole genome shotgun (WGS) entry which is preliminary data.</text>
</comment>
<name>A0A2C5Z8P4_9HYPO</name>
<organism evidence="2 3">
    <name type="scientific">Ophiocordyceps camponoti-rufipedis</name>
    <dbReference type="NCBI Taxonomy" id="2004952"/>
    <lineage>
        <taxon>Eukaryota</taxon>
        <taxon>Fungi</taxon>
        <taxon>Dikarya</taxon>
        <taxon>Ascomycota</taxon>
        <taxon>Pezizomycotina</taxon>
        <taxon>Sordariomycetes</taxon>
        <taxon>Hypocreomycetidae</taxon>
        <taxon>Hypocreales</taxon>
        <taxon>Ophiocordycipitaceae</taxon>
        <taxon>Ophiocordyceps</taxon>
    </lineage>
</organism>
<evidence type="ECO:0000256" key="1">
    <source>
        <dbReference type="SAM" id="MobiDB-lite"/>
    </source>
</evidence>
<evidence type="ECO:0000313" key="3">
    <source>
        <dbReference type="Proteomes" id="UP000226431"/>
    </source>
</evidence>
<proteinExistence type="predicted"/>
<dbReference type="AlphaFoldDB" id="A0A2C5Z8P4"/>
<reference evidence="2 3" key="1">
    <citation type="submission" date="2017-06" db="EMBL/GenBank/DDBJ databases">
        <title>Ant-infecting Ophiocordyceps genomes reveal a high diversity of potential behavioral manipulation genes and a possible major role for enterotoxins.</title>
        <authorList>
            <person name="De Bekker C."/>
            <person name="Evans H.C."/>
            <person name="Brachmann A."/>
            <person name="Hughes D.P."/>
        </authorList>
    </citation>
    <scope>NUCLEOTIDE SEQUENCE [LARGE SCALE GENOMIC DNA]</scope>
    <source>
        <strain evidence="2 3">Map16</strain>
    </source>
</reference>
<dbReference type="OrthoDB" id="10349582at2759"/>
<protein>
    <submittedName>
        <fullName evidence="2">Uncharacterized protein</fullName>
    </submittedName>
</protein>
<gene>
    <name evidence="2" type="ORF">CDD80_7189</name>
</gene>
<keyword evidence="3" id="KW-1185">Reference proteome</keyword>
<dbReference type="Proteomes" id="UP000226431">
    <property type="component" value="Unassembled WGS sequence"/>
</dbReference>
<sequence>MTGRKTGIQALEEKLRRIPVPGEDSPFGSHEDEELEPPFADEHRRAQWEMDLVSQGLASGLEPHERGEPPMPGLSCLSSDSEDSEDSDSISDGTDSQAGQEQAPEYSDISYVLKSTIANTRANPPAAQEPVQIPEIEAPGYKEAVLSYLKSWTRTLAVGVPQTLCAAVLGNEAVTLETTLSCLSTALMERIKPREAITESSVSFENADMADDIFDIDAENTAIAGLEASLRREREFAECNGRLGEQHFVLVEKRDLERM</sequence>